<organism evidence="1 2">
    <name type="scientific">Melia azedarach</name>
    <name type="common">Chinaberry tree</name>
    <dbReference type="NCBI Taxonomy" id="155640"/>
    <lineage>
        <taxon>Eukaryota</taxon>
        <taxon>Viridiplantae</taxon>
        <taxon>Streptophyta</taxon>
        <taxon>Embryophyta</taxon>
        <taxon>Tracheophyta</taxon>
        <taxon>Spermatophyta</taxon>
        <taxon>Magnoliopsida</taxon>
        <taxon>eudicotyledons</taxon>
        <taxon>Gunneridae</taxon>
        <taxon>Pentapetalae</taxon>
        <taxon>rosids</taxon>
        <taxon>malvids</taxon>
        <taxon>Sapindales</taxon>
        <taxon>Meliaceae</taxon>
        <taxon>Melia</taxon>
    </lineage>
</organism>
<protein>
    <submittedName>
        <fullName evidence="1">Fibropellin-1 like</fullName>
    </submittedName>
</protein>
<evidence type="ECO:0000313" key="1">
    <source>
        <dbReference type="EMBL" id="KAJ4704563.1"/>
    </source>
</evidence>
<dbReference type="EMBL" id="CM051405">
    <property type="protein sequence ID" value="KAJ4704563.1"/>
    <property type="molecule type" value="Genomic_DNA"/>
</dbReference>
<evidence type="ECO:0000313" key="2">
    <source>
        <dbReference type="Proteomes" id="UP001164539"/>
    </source>
</evidence>
<reference evidence="1 2" key="1">
    <citation type="journal article" date="2023" name="Science">
        <title>Complex scaffold remodeling in plant triterpene biosynthesis.</title>
        <authorList>
            <person name="De La Pena R."/>
            <person name="Hodgson H."/>
            <person name="Liu J.C."/>
            <person name="Stephenson M.J."/>
            <person name="Martin A.C."/>
            <person name="Owen C."/>
            <person name="Harkess A."/>
            <person name="Leebens-Mack J."/>
            <person name="Jimenez L.E."/>
            <person name="Osbourn A."/>
            <person name="Sattely E.S."/>
        </authorList>
    </citation>
    <scope>NUCLEOTIDE SEQUENCE [LARGE SCALE GENOMIC DNA]</scope>
    <source>
        <strain evidence="2">cv. JPN11</strain>
        <tissue evidence="1">Leaf</tissue>
    </source>
</reference>
<accession>A0ACC1X0M0</accession>
<sequence length="78" mass="8819">MAKTSLLLFLLVLFLSMSHRLTVAEARPFSIIPSQQRYAKIFGTLGIVCKCCDNGENECTSTWTEPCSKLQCLPWKLH</sequence>
<keyword evidence="2" id="KW-1185">Reference proteome</keyword>
<dbReference type="Proteomes" id="UP001164539">
    <property type="component" value="Chromosome 12"/>
</dbReference>
<comment type="caution">
    <text evidence="1">The sequence shown here is derived from an EMBL/GenBank/DDBJ whole genome shotgun (WGS) entry which is preliminary data.</text>
</comment>
<name>A0ACC1X0M0_MELAZ</name>
<gene>
    <name evidence="1" type="ORF">OWV82_021455</name>
</gene>
<proteinExistence type="predicted"/>